<dbReference type="PANTHER" id="PTHR46165">
    <property type="entry name" value="SET AND MYND DOMAIN-CONTAINING PROTEIN 4"/>
    <property type="match status" value="1"/>
</dbReference>
<gene>
    <name evidence="5" type="ORF">SK128_000177</name>
</gene>
<dbReference type="SUPFAM" id="SSF82199">
    <property type="entry name" value="SET domain"/>
    <property type="match status" value="1"/>
</dbReference>
<name>A0AAN9A2W9_HALRR</name>
<feature type="domain" description="SET" evidence="4">
    <location>
        <begin position="55"/>
        <end position="115"/>
    </location>
</feature>
<dbReference type="GO" id="GO:0005737">
    <property type="term" value="C:cytoplasm"/>
    <property type="evidence" value="ECO:0007669"/>
    <property type="project" value="TreeGrafter"/>
</dbReference>
<accession>A0AAN9A2W9</accession>
<evidence type="ECO:0000256" key="1">
    <source>
        <dbReference type="ARBA" id="ARBA00022603"/>
    </source>
</evidence>
<protein>
    <recommendedName>
        <fullName evidence="4">SET domain-containing protein</fullName>
    </recommendedName>
</protein>
<dbReference type="GO" id="GO:0042826">
    <property type="term" value="F:histone deacetylase binding"/>
    <property type="evidence" value="ECO:0007669"/>
    <property type="project" value="TreeGrafter"/>
</dbReference>
<keyword evidence="1" id="KW-0489">Methyltransferase</keyword>
<dbReference type="PANTHER" id="PTHR46165:SF7">
    <property type="entry name" value="SET AND MYND DOMAIN-CONTAINING PROTEIN 4"/>
    <property type="match status" value="1"/>
</dbReference>
<keyword evidence="2" id="KW-0808">Transferase</keyword>
<dbReference type="InterPro" id="IPR046341">
    <property type="entry name" value="SET_dom_sf"/>
</dbReference>
<evidence type="ECO:0000259" key="4">
    <source>
        <dbReference type="Pfam" id="PF00856"/>
    </source>
</evidence>
<dbReference type="EMBL" id="JAXCGZ010013260">
    <property type="protein sequence ID" value="KAK7073073.1"/>
    <property type="molecule type" value="Genomic_DNA"/>
</dbReference>
<dbReference type="GO" id="GO:0008276">
    <property type="term" value="F:protein methyltransferase activity"/>
    <property type="evidence" value="ECO:0007669"/>
    <property type="project" value="UniProtKB-ARBA"/>
</dbReference>
<dbReference type="GO" id="GO:0008757">
    <property type="term" value="F:S-adenosylmethionine-dependent methyltransferase activity"/>
    <property type="evidence" value="ECO:0007669"/>
    <property type="project" value="UniProtKB-ARBA"/>
</dbReference>
<dbReference type="GO" id="GO:0005634">
    <property type="term" value="C:nucleus"/>
    <property type="evidence" value="ECO:0007669"/>
    <property type="project" value="TreeGrafter"/>
</dbReference>
<evidence type="ECO:0000256" key="3">
    <source>
        <dbReference type="ARBA" id="ARBA00022691"/>
    </source>
</evidence>
<dbReference type="InterPro" id="IPR001214">
    <property type="entry name" value="SET_dom"/>
</dbReference>
<dbReference type="Gene3D" id="2.170.270.10">
    <property type="entry name" value="SET domain"/>
    <property type="match status" value="1"/>
</dbReference>
<reference evidence="5 6" key="1">
    <citation type="submission" date="2023-11" db="EMBL/GenBank/DDBJ databases">
        <title>Halocaridina rubra genome assembly.</title>
        <authorList>
            <person name="Smith C."/>
        </authorList>
    </citation>
    <scope>NUCLEOTIDE SEQUENCE [LARGE SCALE GENOMIC DNA]</scope>
    <source>
        <strain evidence="5">EP-1</strain>
        <tissue evidence="5">Whole</tissue>
    </source>
</reference>
<evidence type="ECO:0000313" key="6">
    <source>
        <dbReference type="Proteomes" id="UP001381693"/>
    </source>
</evidence>
<evidence type="ECO:0000256" key="2">
    <source>
        <dbReference type="ARBA" id="ARBA00022679"/>
    </source>
</evidence>
<proteinExistence type="predicted"/>
<dbReference type="GO" id="GO:0008170">
    <property type="term" value="F:N-methyltransferase activity"/>
    <property type="evidence" value="ECO:0007669"/>
    <property type="project" value="UniProtKB-ARBA"/>
</dbReference>
<keyword evidence="6" id="KW-1185">Reference proteome</keyword>
<dbReference type="Pfam" id="PF00856">
    <property type="entry name" value="SET"/>
    <property type="match status" value="1"/>
</dbReference>
<sequence>MVQEHVPVDVYILCGKALKLYANFSVGASILAKEESKVIMKCLHSFIKHYNPIILDGPPAVPGNHPVPITRGIFPRTLLLKHSCNPSAFTYNYENKMVTRAIAFIPAGEQVTIPYIVSFEKYSKNQRVDILKRWGGISCSCEACLNDWPIASLFLSELVHFKCPKCSIVVKGNSCIHCDINYQRQDYDGDKKLMVAKWNCNCYQFQQLSNEAKISFSNIFKYQISKEDFGNLSRFLEFLEKHVEIPCLPYILIRQHMCMYFLRE</sequence>
<dbReference type="GO" id="GO:0032259">
    <property type="term" value="P:methylation"/>
    <property type="evidence" value="ECO:0007669"/>
    <property type="project" value="UniProtKB-KW"/>
</dbReference>
<evidence type="ECO:0000313" key="5">
    <source>
        <dbReference type="EMBL" id="KAK7073073.1"/>
    </source>
</evidence>
<comment type="caution">
    <text evidence="5">The sequence shown here is derived from an EMBL/GenBank/DDBJ whole genome shotgun (WGS) entry which is preliminary data.</text>
</comment>
<dbReference type="InterPro" id="IPR052097">
    <property type="entry name" value="SET-MYND_domain_protein"/>
</dbReference>
<organism evidence="5 6">
    <name type="scientific">Halocaridina rubra</name>
    <name type="common">Hawaiian red shrimp</name>
    <dbReference type="NCBI Taxonomy" id="373956"/>
    <lineage>
        <taxon>Eukaryota</taxon>
        <taxon>Metazoa</taxon>
        <taxon>Ecdysozoa</taxon>
        <taxon>Arthropoda</taxon>
        <taxon>Crustacea</taxon>
        <taxon>Multicrustacea</taxon>
        <taxon>Malacostraca</taxon>
        <taxon>Eumalacostraca</taxon>
        <taxon>Eucarida</taxon>
        <taxon>Decapoda</taxon>
        <taxon>Pleocyemata</taxon>
        <taxon>Caridea</taxon>
        <taxon>Atyoidea</taxon>
        <taxon>Atyidae</taxon>
        <taxon>Halocaridina</taxon>
    </lineage>
</organism>
<keyword evidence="3" id="KW-0949">S-adenosyl-L-methionine</keyword>
<dbReference type="Proteomes" id="UP001381693">
    <property type="component" value="Unassembled WGS sequence"/>
</dbReference>
<dbReference type="AlphaFoldDB" id="A0AAN9A2W9"/>